<dbReference type="GO" id="GO:0006565">
    <property type="term" value="P:L-serine catabolic process"/>
    <property type="evidence" value="ECO:0007669"/>
    <property type="project" value="TreeGrafter"/>
</dbReference>
<name>A0A4R5DN88_9ACTN</name>
<accession>A0A4R5DN88</accession>
<dbReference type="RefSeq" id="WP_131893067.1">
    <property type="nucleotide sequence ID" value="NZ_SMKZ01000008.1"/>
</dbReference>
<keyword evidence="6" id="KW-1185">Reference proteome</keyword>
<dbReference type="PANTHER" id="PTHR48078">
    <property type="entry name" value="THREONINE DEHYDRATASE, MITOCHONDRIAL-RELATED"/>
    <property type="match status" value="1"/>
</dbReference>
<reference evidence="5 6" key="1">
    <citation type="submission" date="2019-03" db="EMBL/GenBank/DDBJ databases">
        <title>Draft genome sequences of novel Actinobacteria.</title>
        <authorList>
            <person name="Sahin N."/>
            <person name="Ay H."/>
            <person name="Saygin H."/>
        </authorList>
    </citation>
    <scope>NUCLEOTIDE SEQUENCE [LARGE SCALE GENOMIC DNA]</scope>
    <source>
        <strain evidence="5 6">5K138</strain>
    </source>
</reference>
<dbReference type="GO" id="GO:0006567">
    <property type="term" value="P:L-threonine catabolic process"/>
    <property type="evidence" value="ECO:0007669"/>
    <property type="project" value="TreeGrafter"/>
</dbReference>
<dbReference type="Proteomes" id="UP000294739">
    <property type="component" value="Unassembled WGS sequence"/>
</dbReference>
<proteinExistence type="predicted"/>
<dbReference type="PANTHER" id="PTHR48078:SF6">
    <property type="entry name" value="L-THREONINE DEHYDRATASE CATABOLIC TDCB"/>
    <property type="match status" value="1"/>
</dbReference>
<evidence type="ECO:0000256" key="3">
    <source>
        <dbReference type="ARBA" id="ARBA00023239"/>
    </source>
</evidence>
<dbReference type="GO" id="GO:0004794">
    <property type="term" value="F:threonine deaminase activity"/>
    <property type="evidence" value="ECO:0007669"/>
    <property type="project" value="TreeGrafter"/>
</dbReference>
<comment type="cofactor">
    <cofactor evidence="1">
        <name>pyridoxal 5'-phosphate</name>
        <dbReference type="ChEBI" id="CHEBI:597326"/>
    </cofactor>
</comment>
<dbReference type="AlphaFoldDB" id="A0A4R5DN88"/>
<organism evidence="5 6">
    <name type="scientific">Jiangella asiatica</name>
    <dbReference type="NCBI Taxonomy" id="2530372"/>
    <lineage>
        <taxon>Bacteria</taxon>
        <taxon>Bacillati</taxon>
        <taxon>Actinomycetota</taxon>
        <taxon>Actinomycetes</taxon>
        <taxon>Jiangellales</taxon>
        <taxon>Jiangellaceae</taxon>
        <taxon>Jiangella</taxon>
    </lineage>
</organism>
<dbReference type="InParanoid" id="A0A4R5DN88"/>
<protein>
    <submittedName>
        <fullName evidence="5">Pyridoxal-phosphate dependent enzyme</fullName>
    </submittedName>
</protein>
<gene>
    <name evidence="5" type="ORF">E1269_07730</name>
</gene>
<feature type="domain" description="Tryptophan synthase beta chain-like PALP" evidence="4">
    <location>
        <begin position="94"/>
        <end position="399"/>
    </location>
</feature>
<dbReference type="InterPro" id="IPR001926">
    <property type="entry name" value="TrpB-like_PALP"/>
</dbReference>
<evidence type="ECO:0000256" key="1">
    <source>
        <dbReference type="ARBA" id="ARBA00001933"/>
    </source>
</evidence>
<dbReference type="OrthoDB" id="9778118at2"/>
<dbReference type="EMBL" id="SMKZ01000008">
    <property type="protein sequence ID" value="TDE12173.1"/>
    <property type="molecule type" value="Genomic_DNA"/>
</dbReference>
<keyword evidence="2" id="KW-0663">Pyridoxal phosphate</keyword>
<evidence type="ECO:0000256" key="2">
    <source>
        <dbReference type="ARBA" id="ARBA00022898"/>
    </source>
</evidence>
<dbReference type="GO" id="GO:0009097">
    <property type="term" value="P:isoleucine biosynthetic process"/>
    <property type="evidence" value="ECO:0007669"/>
    <property type="project" value="TreeGrafter"/>
</dbReference>
<evidence type="ECO:0000313" key="5">
    <source>
        <dbReference type="EMBL" id="TDE12173.1"/>
    </source>
</evidence>
<dbReference type="SUPFAM" id="SSF53686">
    <property type="entry name" value="Tryptophan synthase beta subunit-like PLP-dependent enzymes"/>
    <property type="match status" value="1"/>
</dbReference>
<dbReference type="GO" id="GO:0003941">
    <property type="term" value="F:L-serine ammonia-lyase activity"/>
    <property type="evidence" value="ECO:0007669"/>
    <property type="project" value="TreeGrafter"/>
</dbReference>
<dbReference type="Gene3D" id="3.40.50.1100">
    <property type="match status" value="2"/>
</dbReference>
<comment type="caution">
    <text evidence="5">The sequence shown here is derived from an EMBL/GenBank/DDBJ whole genome shotgun (WGS) entry which is preliminary data.</text>
</comment>
<evidence type="ECO:0000313" key="6">
    <source>
        <dbReference type="Proteomes" id="UP000294739"/>
    </source>
</evidence>
<dbReference type="InterPro" id="IPR050147">
    <property type="entry name" value="Ser/Thr_Dehydratase"/>
</dbReference>
<sequence length="434" mass="45940">MSVSVAPQTTGPDDASGAASLAVAQRSVRDATITYPLWPPLTEGCPRSSGTEVQYPLEIAYDLQRVDPTLFDQPALPGLHRWAPVLPPLAPGLDLGVGGTPLVPVPELARFARFDGELYMKDETRNPTWSHKDRLNTCAVSAAVLTGAPGVVVASPGNHGASAAAHAAAAGLPCIVVATAGGPDVGQRFVDSYGAAVVAVDRDDRWPVVRDIVDKLGFHPVSNLTITHTGHPFGPEGYKTIAFEIFGQLGRRVPSAVLVPTGYAEALYGIWKGFVELQAIGVTSRLPRMVACEPAARGPLHKALREGSDATHVPTNPTRAFSIGSTTSGYRGVVAIRDSGGTAILLTEDELEEAHQAQRRAGFWHELSSGAGLAALRQLFTGARRGDWADDGPVVFVSTSSGFKDHEEHPREITISAPDWASVREHLKTKGIAT</sequence>
<evidence type="ECO:0000259" key="4">
    <source>
        <dbReference type="Pfam" id="PF00291"/>
    </source>
</evidence>
<dbReference type="InterPro" id="IPR036052">
    <property type="entry name" value="TrpB-like_PALP_sf"/>
</dbReference>
<keyword evidence="3" id="KW-0456">Lyase</keyword>
<dbReference type="Pfam" id="PF00291">
    <property type="entry name" value="PALP"/>
    <property type="match status" value="1"/>
</dbReference>